<dbReference type="eggNOG" id="KOG0156">
    <property type="taxonomic scope" value="Eukaryota"/>
</dbReference>
<evidence type="ECO:0000256" key="4">
    <source>
        <dbReference type="ARBA" id="ARBA00023004"/>
    </source>
</evidence>
<dbReference type="STRING" id="701091.M2UFR3"/>
<reference evidence="6 7" key="1">
    <citation type="journal article" date="2012" name="PLoS Pathog.">
        <title>Diverse lifestyles and strategies of plant pathogenesis encoded in the genomes of eighteen Dothideomycetes fungi.</title>
        <authorList>
            <person name="Ohm R.A."/>
            <person name="Feau N."/>
            <person name="Henrissat B."/>
            <person name="Schoch C.L."/>
            <person name="Horwitz B.A."/>
            <person name="Barry K.W."/>
            <person name="Condon B.J."/>
            <person name="Copeland A.C."/>
            <person name="Dhillon B."/>
            <person name="Glaser F."/>
            <person name="Hesse C.N."/>
            <person name="Kosti I."/>
            <person name="LaButti K."/>
            <person name="Lindquist E.A."/>
            <person name="Lucas S."/>
            <person name="Salamov A.A."/>
            <person name="Bradshaw R.E."/>
            <person name="Ciuffetti L."/>
            <person name="Hamelin R.C."/>
            <person name="Kema G.H.J."/>
            <person name="Lawrence C."/>
            <person name="Scott J.A."/>
            <person name="Spatafora J.W."/>
            <person name="Turgeon B.G."/>
            <person name="de Wit P.J.G.M."/>
            <person name="Zhong S."/>
            <person name="Goodwin S.B."/>
            <person name="Grigoriev I.V."/>
        </authorList>
    </citation>
    <scope>NUCLEOTIDE SEQUENCE [LARGE SCALE GENOMIC DNA]</scope>
    <source>
        <strain evidence="7">C5 / ATCC 48332 / race O</strain>
    </source>
</reference>
<keyword evidence="7" id="KW-1185">Reference proteome</keyword>
<dbReference type="HOGENOM" id="CLU_1626874_0_0_1"/>
<name>M2UFR3_COCH5</name>
<gene>
    <name evidence="6" type="ORF">COCHEDRAFT_1218301</name>
</gene>
<keyword evidence="5" id="KW-0503">Monooxygenase</keyword>
<dbReference type="Proteomes" id="UP000016936">
    <property type="component" value="Unassembled WGS sequence"/>
</dbReference>
<dbReference type="Pfam" id="PF00067">
    <property type="entry name" value="p450"/>
    <property type="match status" value="1"/>
</dbReference>
<evidence type="ECO:0000256" key="2">
    <source>
        <dbReference type="ARBA" id="ARBA00022723"/>
    </source>
</evidence>
<evidence type="ECO:0000256" key="5">
    <source>
        <dbReference type="ARBA" id="ARBA00023033"/>
    </source>
</evidence>
<sequence>MDTYCRQLERVQRDIENDVHAGDCLVKTMITRKEKDQLDDLDMTMLASAFMLDGINTTGSIIQWFSAPIPSYLHVQRWAHEELDRVVGRDRLPNLGDEASLPYCRAIVKEVERCHNPFWLGIPQAASKVIWSDPLNFHPDCYLDENFSSVHSARLDDPRLRDH</sequence>
<dbReference type="OMA" id="GMNDMES"/>
<dbReference type="InterPro" id="IPR001128">
    <property type="entry name" value="Cyt_P450"/>
</dbReference>
<comment type="similarity">
    <text evidence="1">Belongs to the cytochrome P450 family.</text>
</comment>
<dbReference type="PANTHER" id="PTHR46300">
    <property type="entry name" value="P450, PUTATIVE (EUROFUNG)-RELATED-RELATED"/>
    <property type="match status" value="1"/>
</dbReference>
<keyword evidence="4" id="KW-0408">Iron</keyword>
<protein>
    <recommendedName>
        <fullName evidence="8">Cytochrome P450</fullName>
    </recommendedName>
</protein>
<dbReference type="InterPro" id="IPR050364">
    <property type="entry name" value="Cytochrome_P450_fung"/>
</dbReference>
<dbReference type="EMBL" id="KB445584">
    <property type="protein sequence ID" value="EMD86767.1"/>
    <property type="molecule type" value="Genomic_DNA"/>
</dbReference>
<dbReference type="GO" id="GO:0016705">
    <property type="term" value="F:oxidoreductase activity, acting on paired donors, with incorporation or reduction of molecular oxygen"/>
    <property type="evidence" value="ECO:0007669"/>
    <property type="project" value="InterPro"/>
</dbReference>
<dbReference type="InterPro" id="IPR036396">
    <property type="entry name" value="Cyt_P450_sf"/>
</dbReference>
<evidence type="ECO:0000313" key="7">
    <source>
        <dbReference type="Proteomes" id="UP000016936"/>
    </source>
</evidence>
<reference evidence="7" key="2">
    <citation type="journal article" date="2013" name="PLoS Genet.">
        <title>Comparative genome structure, secondary metabolite, and effector coding capacity across Cochliobolus pathogens.</title>
        <authorList>
            <person name="Condon B.J."/>
            <person name="Leng Y."/>
            <person name="Wu D."/>
            <person name="Bushley K.E."/>
            <person name="Ohm R.A."/>
            <person name="Otillar R."/>
            <person name="Martin J."/>
            <person name="Schackwitz W."/>
            <person name="Grimwood J."/>
            <person name="MohdZainudin N."/>
            <person name="Xue C."/>
            <person name="Wang R."/>
            <person name="Manning V.A."/>
            <person name="Dhillon B."/>
            <person name="Tu Z.J."/>
            <person name="Steffenson B.J."/>
            <person name="Salamov A."/>
            <person name="Sun H."/>
            <person name="Lowry S."/>
            <person name="LaButti K."/>
            <person name="Han J."/>
            <person name="Copeland A."/>
            <person name="Lindquist E."/>
            <person name="Barry K."/>
            <person name="Schmutz J."/>
            <person name="Baker S.E."/>
            <person name="Ciuffetti L.M."/>
            <person name="Grigoriev I.V."/>
            <person name="Zhong S."/>
            <person name="Turgeon B.G."/>
        </authorList>
    </citation>
    <scope>NUCLEOTIDE SEQUENCE [LARGE SCALE GENOMIC DNA]</scope>
    <source>
        <strain evidence="7">C5 / ATCC 48332 / race O</strain>
    </source>
</reference>
<dbReference type="OrthoDB" id="3666449at2759"/>
<dbReference type="GO" id="GO:0020037">
    <property type="term" value="F:heme binding"/>
    <property type="evidence" value="ECO:0007669"/>
    <property type="project" value="InterPro"/>
</dbReference>
<keyword evidence="3" id="KW-0560">Oxidoreductase</keyword>
<evidence type="ECO:0000256" key="3">
    <source>
        <dbReference type="ARBA" id="ARBA00023002"/>
    </source>
</evidence>
<dbReference type="PRINTS" id="PR00463">
    <property type="entry name" value="EP450I"/>
</dbReference>
<dbReference type="GO" id="GO:0004497">
    <property type="term" value="F:monooxygenase activity"/>
    <property type="evidence" value="ECO:0007669"/>
    <property type="project" value="UniProtKB-KW"/>
</dbReference>
<dbReference type="GO" id="GO:0005506">
    <property type="term" value="F:iron ion binding"/>
    <property type="evidence" value="ECO:0007669"/>
    <property type="project" value="InterPro"/>
</dbReference>
<evidence type="ECO:0000313" key="6">
    <source>
        <dbReference type="EMBL" id="EMD86767.1"/>
    </source>
</evidence>
<evidence type="ECO:0000256" key="1">
    <source>
        <dbReference type="ARBA" id="ARBA00010617"/>
    </source>
</evidence>
<proteinExistence type="inferred from homology"/>
<evidence type="ECO:0008006" key="8">
    <source>
        <dbReference type="Google" id="ProtNLM"/>
    </source>
</evidence>
<dbReference type="InterPro" id="IPR002401">
    <property type="entry name" value="Cyt_P450_E_grp-I"/>
</dbReference>
<dbReference type="AlphaFoldDB" id="M2UFR3"/>
<dbReference type="PANTHER" id="PTHR46300:SF2">
    <property type="entry name" value="CYTOCHROME P450 MONOOXYGENASE ALNH-RELATED"/>
    <property type="match status" value="1"/>
</dbReference>
<accession>M2UFR3</accession>
<dbReference type="SUPFAM" id="SSF48264">
    <property type="entry name" value="Cytochrome P450"/>
    <property type="match status" value="1"/>
</dbReference>
<keyword evidence="2" id="KW-0479">Metal-binding</keyword>
<dbReference type="Gene3D" id="1.10.630.10">
    <property type="entry name" value="Cytochrome P450"/>
    <property type="match status" value="1"/>
</dbReference>
<organism evidence="6 7">
    <name type="scientific">Cochliobolus heterostrophus (strain C5 / ATCC 48332 / race O)</name>
    <name type="common">Southern corn leaf blight fungus</name>
    <name type="synonym">Bipolaris maydis</name>
    <dbReference type="NCBI Taxonomy" id="701091"/>
    <lineage>
        <taxon>Eukaryota</taxon>
        <taxon>Fungi</taxon>
        <taxon>Dikarya</taxon>
        <taxon>Ascomycota</taxon>
        <taxon>Pezizomycotina</taxon>
        <taxon>Dothideomycetes</taxon>
        <taxon>Pleosporomycetidae</taxon>
        <taxon>Pleosporales</taxon>
        <taxon>Pleosporineae</taxon>
        <taxon>Pleosporaceae</taxon>
        <taxon>Bipolaris</taxon>
    </lineage>
</organism>